<dbReference type="PANTHER" id="PTHR33739:SF3">
    <property type="entry name" value="OS07G0681500 PROTEIN"/>
    <property type="match status" value="1"/>
</dbReference>
<keyword evidence="1" id="KW-1133">Transmembrane helix</keyword>
<evidence type="ECO:0000313" key="2">
    <source>
        <dbReference type="EMBL" id="VVW42506.1"/>
    </source>
</evidence>
<dbReference type="PANTHER" id="PTHR33739">
    <property type="entry name" value="OS07G0681500 PROTEIN"/>
    <property type="match status" value="1"/>
</dbReference>
<dbReference type="EMBL" id="LR721783">
    <property type="protein sequence ID" value="VVW42506.1"/>
    <property type="molecule type" value="Genomic_DNA"/>
</dbReference>
<keyword evidence="1" id="KW-0812">Transmembrane</keyword>
<sequence>MLPLPMAALVSLTITFKLDKSLEFVHGVAGSAMDSAASGCPWPSMHIVGALWAQKVRRWHDFIVFSCCRSIFGQDKEAVTQLLRSCFSAFLGSSCQSKLTAFGGVSALLGNCIGAQAVDSGRAVAPGFFYLRTCTAIHDKVFLSEVILRLVIEFSRELAVGWTITSSSCTQMARRLKCSRVSLAAAAAKVKEIATLGASLLCVSGGGHLVKVLYQETLPTWLLSANEKKTKSIGPVSSILEGYVMAYLVILSGSFIWGVGIAKSLCPKMSQAFGRHVDFLGDAIEGKISLGCDIATWKAYVSCFVGLVVTLVPTWVAEVKPNTLKKLAIGLRGWHESELALSLLERGGPATMGCAANLFM</sequence>
<proteinExistence type="predicted"/>
<feature type="transmembrane region" description="Helical" evidence="1">
    <location>
        <begin position="242"/>
        <end position="262"/>
    </location>
</feature>
<dbReference type="Gramene" id="NC5G0158450.1">
    <property type="protein sequence ID" value="NC5G0158450.1:cds"/>
    <property type="gene ID" value="NC5G0158450"/>
</dbReference>
<dbReference type="GO" id="GO:0016592">
    <property type="term" value="C:mediator complex"/>
    <property type="evidence" value="ECO:0007669"/>
    <property type="project" value="InterPro"/>
</dbReference>
<dbReference type="InterPro" id="IPR039638">
    <property type="entry name" value="MED33A/B"/>
</dbReference>
<organism evidence="2">
    <name type="scientific">Nymphaea colorata</name>
    <name type="common">pocket water lily</name>
    <dbReference type="NCBI Taxonomy" id="210225"/>
    <lineage>
        <taxon>Eukaryota</taxon>
        <taxon>Viridiplantae</taxon>
        <taxon>Streptophyta</taxon>
        <taxon>Embryophyta</taxon>
        <taxon>Tracheophyta</taxon>
        <taxon>Spermatophyta</taxon>
        <taxon>Magnoliopsida</taxon>
        <taxon>Nymphaeales</taxon>
        <taxon>Nymphaeaceae</taxon>
        <taxon>Nymphaea</taxon>
    </lineage>
</organism>
<evidence type="ECO:0000256" key="1">
    <source>
        <dbReference type="SAM" id="Phobius"/>
    </source>
</evidence>
<protein>
    <submittedName>
        <fullName evidence="2">Uncharacterized protein</fullName>
    </submittedName>
</protein>
<keyword evidence="1" id="KW-0472">Membrane</keyword>
<name>A0A5K1DVT3_9MAGN</name>
<gene>
    <name evidence="2" type="ORF">NYM_LOCUS19602</name>
</gene>
<dbReference type="AlphaFoldDB" id="A0A5K1DVT3"/>
<reference evidence="2" key="1">
    <citation type="submission" date="2019-09" db="EMBL/GenBank/DDBJ databases">
        <authorList>
            <person name="Zhang L."/>
        </authorList>
    </citation>
    <scope>NUCLEOTIDE SEQUENCE</scope>
</reference>
<accession>A0A5K1DVT3</accession>
<dbReference type="GO" id="GO:2000762">
    <property type="term" value="P:regulation of phenylpropanoid metabolic process"/>
    <property type="evidence" value="ECO:0007669"/>
    <property type="project" value="InterPro"/>
</dbReference>